<keyword evidence="2" id="KW-1185">Reference proteome</keyword>
<name>A0A9E8SEQ9_9FLAO</name>
<evidence type="ECO:0000313" key="2">
    <source>
        <dbReference type="Proteomes" id="UP001164705"/>
    </source>
</evidence>
<dbReference type="EMBL" id="CP113088">
    <property type="protein sequence ID" value="WAC03471.1"/>
    <property type="molecule type" value="Genomic_DNA"/>
</dbReference>
<dbReference type="RefSeq" id="WP_267678055.1">
    <property type="nucleotide sequence ID" value="NZ_CP113088.1"/>
</dbReference>
<accession>A0A9E8SEQ9</accession>
<protein>
    <submittedName>
        <fullName evidence="1">Uncharacterized protein</fullName>
    </submittedName>
</protein>
<dbReference type="AlphaFoldDB" id="A0A9E8SEQ9"/>
<dbReference type="Proteomes" id="UP001164705">
    <property type="component" value="Chromosome"/>
</dbReference>
<gene>
    <name evidence="1" type="ORF">N7U66_08270</name>
</gene>
<organism evidence="1 2">
    <name type="scientific">Lacinutrix neustonica</name>
    <dbReference type="NCBI Taxonomy" id="2980107"/>
    <lineage>
        <taxon>Bacteria</taxon>
        <taxon>Pseudomonadati</taxon>
        <taxon>Bacteroidota</taxon>
        <taxon>Flavobacteriia</taxon>
        <taxon>Flavobacteriales</taxon>
        <taxon>Flavobacteriaceae</taxon>
        <taxon>Lacinutrix</taxon>
    </lineage>
</organism>
<sequence length="231" mass="26510">MNVSDYQTVFGATEISKIDIDTIQFELLFVNVTRDWFDESILHSPFWDINLLNKEEIDIPKISSKLIFIRKVDLNLKPDSQHNKALAAKNTPLNIGPFIMNLSQLYSKNPVTLSSVNKGLNIDRKVVMNVGSKLHDKQKQQPLNKIISKKQKQFINLAPKLQVKISTPKNTVQKAKVAPFFYMASPMVTNLHIPLALSNTNCTFLFKDKTTEETLFVNPKRLRFFIKISQY</sequence>
<reference evidence="1" key="1">
    <citation type="submission" date="2022-11" db="EMBL/GenBank/DDBJ databases">
        <title>Lacinutrix neustonica HL-RS19T sp. nov., isolated from the surface microlayer sample of brackish Lake Shihwa.</title>
        <authorList>
            <person name="Choi J.Y."/>
            <person name="Hwang C.Y."/>
        </authorList>
    </citation>
    <scope>NUCLEOTIDE SEQUENCE</scope>
    <source>
        <strain evidence="1">HL-RS19</strain>
    </source>
</reference>
<dbReference type="KEGG" id="lnu:N7U66_08270"/>
<proteinExistence type="predicted"/>
<evidence type="ECO:0000313" key="1">
    <source>
        <dbReference type="EMBL" id="WAC03471.1"/>
    </source>
</evidence>